<dbReference type="InterPro" id="IPR050547">
    <property type="entry name" value="DEAD_box_RNA_helicases"/>
</dbReference>
<dbReference type="GO" id="GO:0005524">
    <property type="term" value="F:ATP binding"/>
    <property type="evidence" value="ECO:0007669"/>
    <property type="project" value="UniProtKB-KW"/>
</dbReference>
<dbReference type="Pfam" id="PF18395">
    <property type="entry name" value="Cas3_C"/>
    <property type="match status" value="1"/>
</dbReference>
<evidence type="ECO:0000313" key="12">
    <source>
        <dbReference type="Proteomes" id="UP000305546"/>
    </source>
</evidence>
<protein>
    <submittedName>
        <fullName evidence="11">CRISPR-associated helicase Cas3</fullName>
    </submittedName>
</protein>
<evidence type="ECO:0000259" key="10">
    <source>
        <dbReference type="PROSITE" id="PS51643"/>
    </source>
</evidence>
<proteinExistence type="inferred from homology"/>
<dbReference type="GO" id="GO:0046872">
    <property type="term" value="F:metal ion binding"/>
    <property type="evidence" value="ECO:0007669"/>
    <property type="project" value="UniProtKB-KW"/>
</dbReference>
<dbReference type="CDD" id="cd17930">
    <property type="entry name" value="DEXHc_cas3"/>
    <property type="match status" value="1"/>
</dbReference>
<organism evidence="11 12">
    <name type="scientific">Amycolatopsis alkalitolerans</name>
    <dbReference type="NCBI Taxonomy" id="2547244"/>
    <lineage>
        <taxon>Bacteria</taxon>
        <taxon>Bacillati</taxon>
        <taxon>Actinomycetota</taxon>
        <taxon>Actinomycetes</taxon>
        <taxon>Pseudonocardiales</taxon>
        <taxon>Pseudonocardiaceae</taxon>
        <taxon>Amycolatopsis</taxon>
    </lineage>
</organism>
<dbReference type="Pfam" id="PF18019">
    <property type="entry name" value="Cas3_HD"/>
    <property type="match status" value="1"/>
</dbReference>
<keyword evidence="9" id="KW-0051">Antiviral defense</keyword>
<gene>
    <name evidence="11" type="primary">cas3</name>
    <name evidence="11" type="ORF">FG385_26220</name>
</gene>
<dbReference type="AlphaFoldDB" id="A0A5C4LTG7"/>
<evidence type="ECO:0000256" key="1">
    <source>
        <dbReference type="ARBA" id="ARBA00006847"/>
    </source>
</evidence>
<dbReference type="NCBIfam" id="TIGR01596">
    <property type="entry name" value="cas3_HD"/>
    <property type="match status" value="1"/>
</dbReference>
<reference evidence="11 12" key="1">
    <citation type="submission" date="2019-06" db="EMBL/GenBank/DDBJ databases">
        <title>Amycolatopsis alkalitolerans sp. nov., isolated from Gastrodia elata Blume.</title>
        <authorList>
            <person name="Narsing Rao M.P."/>
            <person name="Li W.J."/>
        </authorList>
    </citation>
    <scope>NUCLEOTIDE SEQUENCE [LARGE SCALE GENOMIC DNA]</scope>
    <source>
        <strain evidence="11 12">SYSUP0005</strain>
    </source>
</reference>
<comment type="caution">
    <text evidence="11">The sequence shown here is derived from an EMBL/GenBank/DDBJ whole genome shotgun (WGS) entry which is preliminary data.</text>
</comment>
<keyword evidence="6" id="KW-0378">Hydrolase</keyword>
<evidence type="ECO:0000256" key="2">
    <source>
        <dbReference type="ARBA" id="ARBA00009046"/>
    </source>
</evidence>
<keyword evidence="7" id="KW-0347">Helicase</keyword>
<dbReference type="InterPro" id="IPR027417">
    <property type="entry name" value="P-loop_NTPase"/>
</dbReference>
<keyword evidence="4" id="KW-0479">Metal-binding</keyword>
<accession>A0A5C4LTG7</accession>
<dbReference type="GO" id="GO:0003723">
    <property type="term" value="F:RNA binding"/>
    <property type="evidence" value="ECO:0007669"/>
    <property type="project" value="TreeGrafter"/>
</dbReference>
<evidence type="ECO:0000256" key="5">
    <source>
        <dbReference type="ARBA" id="ARBA00022741"/>
    </source>
</evidence>
<dbReference type="NCBIfam" id="TIGR01587">
    <property type="entry name" value="cas3_core"/>
    <property type="match status" value="1"/>
</dbReference>
<dbReference type="CDD" id="cd09641">
    <property type="entry name" value="Cas3''_I"/>
    <property type="match status" value="1"/>
</dbReference>
<keyword evidence="3" id="KW-0540">Nuclease</keyword>
<sequence>MALFVDQFGGDRMLARSAMQFLAGSHDLGKATPAFAVQHVGLAQVMREHGLYMPTGKSGLVDRHVAHHAVASHHLLVGWLVGNGWPKNVARTWGAILGGHHGVPPDADSEKAARPSEVPDLYGRDTWSAVQRELVERVVGRVGLRARLDRLAEVSLSAPFQVLATALVIVSDWIASNQDLLPYHHGRLPEVTADQGRVRQALARLQLPCPWAPRPPVGDRESFFAARFRLPAGARPRPVQEAACEVAEAMTEPGLLVVEAPMGEGKTEAALAAAEILAARWGAGGVLVALPTQATTDAMFTRVVDWLDGMKAAGCHVGGSIVLGHGRARFNRLYEGLLPAGRLRQVGCDERDGDGPDHAVAAHSWLAGRKKALLANFAVATIDQLLFAGLKARHLMLRHLALAGKVVVIDEIHAYDAYMNSYLLKVLTWLGAYRVPVVTLSATLPVEQRRALLAAYQSGSGSDAVATSDETTYPALTWTRGNSTTTRAVPASGRSTSVALNSLPDDLDHLVSLLCDTLAEGGTALVVRNTVRRVLAAAQRLEQEFPGEVSVTHARFIVADRLRKDTELLDRFGSPQRSTHRPWRHIVVASQVVEQSLDVDFDLLVTDLAPIDLVLQRVGRVHRHQRDRPARLRHACVYVTGADFDASPPQLDPAAERYVYGRYPLLRAAAVLVGHFGSTVDLPGDIAPLVQLAYGAGDIGPAEWQEAIATAREQWSDRTARREQRAHDFQLAGPTRPGKAIVGWLSAGVGETDDDAQGQGQVRDGAPSLEVLLVCRDADGQWRTPAWLADQGRSPIPCEKTPPNDLAEVMAACALRLPLTFSNAAAEEELWQATPPAWEQSPLIYRLPVLVVDEDGWGRITDRRIRYSQERGLEVFDDAG</sequence>
<dbReference type="SMART" id="SM00487">
    <property type="entry name" value="DEXDc"/>
    <property type="match status" value="1"/>
</dbReference>
<keyword evidence="5" id="KW-0547">Nucleotide-binding</keyword>
<evidence type="ECO:0000256" key="7">
    <source>
        <dbReference type="ARBA" id="ARBA00022806"/>
    </source>
</evidence>
<dbReference type="Pfam" id="PF22590">
    <property type="entry name" value="Cas3-like_C_2"/>
    <property type="match status" value="1"/>
</dbReference>
<keyword evidence="8" id="KW-0067">ATP-binding</keyword>
<dbReference type="Gene3D" id="1.10.3210.30">
    <property type="match status" value="1"/>
</dbReference>
<dbReference type="OrthoDB" id="9810236at2"/>
<dbReference type="RefSeq" id="WP_139099471.1">
    <property type="nucleotide sequence ID" value="NZ_VDFW01000029.1"/>
</dbReference>
<dbReference type="SUPFAM" id="SSF52540">
    <property type="entry name" value="P-loop containing nucleoside triphosphate hydrolases"/>
    <property type="match status" value="1"/>
</dbReference>
<evidence type="ECO:0000256" key="9">
    <source>
        <dbReference type="ARBA" id="ARBA00023118"/>
    </source>
</evidence>
<dbReference type="InterPro" id="IPR038257">
    <property type="entry name" value="CRISPR-assoc_Cas3_HD_sf"/>
</dbReference>
<dbReference type="PANTHER" id="PTHR47963">
    <property type="entry name" value="DEAD-BOX ATP-DEPENDENT RNA HELICASE 47, MITOCHONDRIAL"/>
    <property type="match status" value="1"/>
</dbReference>
<dbReference type="InterPro" id="IPR006474">
    <property type="entry name" value="Helicase_Cas3_CRISPR-ass_core"/>
</dbReference>
<dbReference type="EMBL" id="VDFW01000029">
    <property type="protein sequence ID" value="TNC22053.1"/>
    <property type="molecule type" value="Genomic_DNA"/>
</dbReference>
<dbReference type="GO" id="GO:0004518">
    <property type="term" value="F:nuclease activity"/>
    <property type="evidence" value="ECO:0007669"/>
    <property type="project" value="UniProtKB-KW"/>
</dbReference>
<dbReference type="InterPro" id="IPR041372">
    <property type="entry name" value="Cas3_C"/>
</dbReference>
<dbReference type="Proteomes" id="UP000305546">
    <property type="component" value="Unassembled WGS sequence"/>
</dbReference>
<dbReference type="Gene3D" id="3.40.50.300">
    <property type="entry name" value="P-loop containing nucleotide triphosphate hydrolases"/>
    <property type="match status" value="2"/>
</dbReference>
<evidence type="ECO:0000256" key="8">
    <source>
        <dbReference type="ARBA" id="ARBA00022840"/>
    </source>
</evidence>
<dbReference type="InterPro" id="IPR014001">
    <property type="entry name" value="Helicase_ATP-bd"/>
</dbReference>
<keyword evidence="12" id="KW-1185">Reference proteome</keyword>
<dbReference type="PROSITE" id="PS51643">
    <property type="entry name" value="HD_CAS3"/>
    <property type="match status" value="1"/>
</dbReference>
<feature type="domain" description="HD Cas3-type" evidence="10">
    <location>
        <begin position="1"/>
        <end position="174"/>
    </location>
</feature>
<comment type="similarity">
    <text evidence="1">In the N-terminal section; belongs to the CRISPR-associated nuclease Cas3-HD family.</text>
</comment>
<dbReference type="GO" id="GO:0051607">
    <property type="term" value="P:defense response to virus"/>
    <property type="evidence" value="ECO:0007669"/>
    <property type="project" value="UniProtKB-KW"/>
</dbReference>
<dbReference type="PANTHER" id="PTHR47963:SF9">
    <property type="entry name" value="CRISPR-ASSOCIATED ENDONUCLEASE_HELICASE CAS3"/>
    <property type="match status" value="1"/>
</dbReference>
<dbReference type="GO" id="GO:0003724">
    <property type="term" value="F:RNA helicase activity"/>
    <property type="evidence" value="ECO:0007669"/>
    <property type="project" value="TreeGrafter"/>
</dbReference>
<dbReference type="GO" id="GO:0016787">
    <property type="term" value="F:hydrolase activity"/>
    <property type="evidence" value="ECO:0007669"/>
    <property type="project" value="UniProtKB-KW"/>
</dbReference>
<dbReference type="InterPro" id="IPR006483">
    <property type="entry name" value="CRISPR-assoc_Cas3_HD"/>
</dbReference>
<evidence type="ECO:0000256" key="6">
    <source>
        <dbReference type="ARBA" id="ARBA00022801"/>
    </source>
</evidence>
<dbReference type="InterPro" id="IPR054712">
    <property type="entry name" value="Cas3-like_dom"/>
</dbReference>
<evidence type="ECO:0000256" key="3">
    <source>
        <dbReference type="ARBA" id="ARBA00022722"/>
    </source>
</evidence>
<evidence type="ECO:0000256" key="4">
    <source>
        <dbReference type="ARBA" id="ARBA00022723"/>
    </source>
</evidence>
<comment type="similarity">
    <text evidence="2">In the central section; belongs to the CRISPR-associated helicase Cas3 family.</text>
</comment>
<name>A0A5C4LTG7_9PSEU</name>
<evidence type="ECO:0000313" key="11">
    <source>
        <dbReference type="EMBL" id="TNC22053.1"/>
    </source>
</evidence>